<feature type="domain" description="DUF6779" evidence="3">
    <location>
        <begin position="19"/>
        <end position="125"/>
    </location>
</feature>
<gene>
    <name evidence="4" type="ORF">MARA_46970</name>
</gene>
<accession>A0A7I7S4N1</accession>
<feature type="compositionally biased region" description="Pro residues" evidence="1">
    <location>
        <begin position="371"/>
        <end position="397"/>
    </location>
</feature>
<dbReference type="InterPro" id="IPR046706">
    <property type="entry name" value="DUF6779"/>
</dbReference>
<reference evidence="4 5" key="1">
    <citation type="journal article" date="2019" name="Emerg. Microbes Infect.">
        <title>Comprehensive subspecies identification of 175 nontuberculous mycobacteria species based on 7547 genomic profiles.</title>
        <authorList>
            <person name="Matsumoto Y."/>
            <person name="Kinjo T."/>
            <person name="Motooka D."/>
            <person name="Nabeya D."/>
            <person name="Jung N."/>
            <person name="Uechi K."/>
            <person name="Horii T."/>
            <person name="Iida T."/>
            <person name="Fujita J."/>
            <person name="Nakamura S."/>
        </authorList>
    </citation>
    <scope>NUCLEOTIDE SEQUENCE [LARGE SCALE GENOMIC DNA]</scope>
    <source>
        <strain evidence="4 5">JCM 18538</strain>
    </source>
</reference>
<evidence type="ECO:0000259" key="3">
    <source>
        <dbReference type="Pfam" id="PF20570"/>
    </source>
</evidence>
<dbReference type="Pfam" id="PF20570">
    <property type="entry name" value="DUF6779"/>
    <property type="match status" value="1"/>
</dbReference>
<keyword evidence="5" id="KW-1185">Reference proteome</keyword>
<dbReference type="KEGG" id="marz:MARA_46970"/>
<keyword evidence="2" id="KW-1133">Transmembrane helix</keyword>
<keyword evidence="2" id="KW-0812">Transmembrane</keyword>
<dbReference type="PRINTS" id="PR01217">
    <property type="entry name" value="PRICHEXTENSN"/>
</dbReference>
<keyword evidence="2" id="KW-0472">Membrane</keyword>
<protein>
    <recommendedName>
        <fullName evidence="3">DUF6779 domain-containing protein</fullName>
    </recommendedName>
</protein>
<evidence type="ECO:0000256" key="1">
    <source>
        <dbReference type="SAM" id="MobiDB-lite"/>
    </source>
</evidence>
<sequence length="490" mass="51907">MLAIIASSALVFTNSVELLKLAVIVALWAAVVAAFVSFIYRRQADVDSARARDLKLVYDLQLDREISARREYELGLESQLRRELSSELRAQSADEVASLRAELAALRANLEIIFDADLSHRPAIETERTTVHRFPDWDRVGDQPGERERVATPGRVVSSRIDAEDADEAEPNTEESPIIDVPVEPPPEPERPASEFGGAHRLGSESGTPMGPPTATWPPPPGPTAAPSPAFTPPPPPPPPTRAPEPAATPPEPEVRVSWLSTPPPPVSPAPPPPVAPTPPPPVSPTPPAAPAPDVPPAARSPWQEPERPGRHTSTNDAPGWRPAPAEGEFIPAGTPGSNWVSPVVEPTPEPTEPPAPEPSEPPAAEASQPPTQPPTESPVAPPSEPAVPPVMAPPPTESRGRHSGSDAAADDGPRRARHWAPGVDPGKAPTPPTLASPSPDRAARHRPPEEPEDTEEPQGQHADGMPASELLARLQAGAGGGGRRRRRED</sequence>
<dbReference type="AlphaFoldDB" id="A0A7I7S4N1"/>
<evidence type="ECO:0000256" key="2">
    <source>
        <dbReference type="SAM" id="Phobius"/>
    </source>
</evidence>
<proteinExistence type="predicted"/>
<feature type="compositionally biased region" description="Pro residues" evidence="1">
    <location>
        <begin position="262"/>
        <end position="296"/>
    </location>
</feature>
<evidence type="ECO:0000313" key="5">
    <source>
        <dbReference type="Proteomes" id="UP000467428"/>
    </source>
</evidence>
<feature type="compositionally biased region" description="Pro residues" evidence="1">
    <location>
        <begin position="346"/>
        <end position="362"/>
    </location>
</feature>
<organism evidence="4 5">
    <name type="scientific">Mycolicibacterium arabiense</name>
    <dbReference type="NCBI Taxonomy" id="1286181"/>
    <lineage>
        <taxon>Bacteria</taxon>
        <taxon>Bacillati</taxon>
        <taxon>Actinomycetota</taxon>
        <taxon>Actinomycetes</taxon>
        <taxon>Mycobacteriales</taxon>
        <taxon>Mycobacteriaceae</taxon>
        <taxon>Mycolicibacterium</taxon>
    </lineage>
</organism>
<feature type="compositionally biased region" description="Basic and acidic residues" evidence="1">
    <location>
        <begin position="135"/>
        <end position="150"/>
    </location>
</feature>
<evidence type="ECO:0000313" key="4">
    <source>
        <dbReference type="EMBL" id="BBY51229.1"/>
    </source>
</evidence>
<feature type="transmembrane region" description="Helical" evidence="2">
    <location>
        <begin position="18"/>
        <end position="40"/>
    </location>
</feature>
<dbReference type="Proteomes" id="UP000467428">
    <property type="component" value="Chromosome"/>
</dbReference>
<dbReference type="EMBL" id="AP022593">
    <property type="protein sequence ID" value="BBY51229.1"/>
    <property type="molecule type" value="Genomic_DNA"/>
</dbReference>
<feature type="compositionally biased region" description="Acidic residues" evidence="1">
    <location>
        <begin position="164"/>
        <end position="173"/>
    </location>
</feature>
<feature type="compositionally biased region" description="Pro residues" evidence="1">
    <location>
        <begin position="210"/>
        <end position="252"/>
    </location>
</feature>
<feature type="region of interest" description="Disordered" evidence="1">
    <location>
        <begin position="135"/>
        <end position="490"/>
    </location>
</feature>
<geneLocation type="plasmid" evidence="5">
    <name>pjcm18538 dna</name>
</geneLocation>
<name>A0A7I7S4N1_9MYCO</name>